<sequence length="169" mass="18908">MGTNASNRSRDAYKNFAIISFVGYLGYAVVMLWYQSSAQIPNKLNESSGVLAEERVGRKLMTKITDGEDVYWFTCASSLGGFSTCITKQKSSELLGRHASVFWYDQKIFPAIEQRKLVVLVVEGKEIISRAMSEERLARGKGASFWVLGVVGFFAFCVSAFFLKKARRS</sequence>
<evidence type="ECO:0000256" key="1">
    <source>
        <dbReference type="SAM" id="Phobius"/>
    </source>
</evidence>
<evidence type="ECO:0000313" key="3">
    <source>
        <dbReference type="Proteomes" id="UP000249493"/>
    </source>
</evidence>
<gene>
    <name evidence="2" type="ORF">DOZ80_29475</name>
</gene>
<dbReference type="Proteomes" id="UP000249493">
    <property type="component" value="Unassembled WGS sequence"/>
</dbReference>
<dbReference type="RefSeq" id="WP_111288909.1">
    <property type="nucleotide sequence ID" value="NZ_QLIN01000020.1"/>
</dbReference>
<protein>
    <submittedName>
        <fullName evidence="2">Uncharacterized protein</fullName>
    </submittedName>
</protein>
<accession>A0A327MJ81</accession>
<name>A0A327MJ81_PSEFL</name>
<keyword evidence="1" id="KW-0812">Transmembrane</keyword>
<reference evidence="2 3" key="1">
    <citation type="submission" date="2018-06" db="EMBL/GenBank/DDBJ databases">
        <authorList>
            <person name="Zhirakovskaya E."/>
        </authorList>
    </citation>
    <scope>NUCLEOTIDE SEQUENCE [LARGE SCALE GENOMIC DNA]</scope>
    <source>
        <strain evidence="2 3">LY3</strain>
    </source>
</reference>
<dbReference type="EMBL" id="QLIN01000020">
    <property type="protein sequence ID" value="RAI63031.1"/>
    <property type="molecule type" value="Genomic_DNA"/>
</dbReference>
<feature type="transmembrane region" description="Helical" evidence="1">
    <location>
        <begin position="12"/>
        <end position="34"/>
    </location>
</feature>
<keyword evidence="1" id="KW-1133">Transmembrane helix</keyword>
<comment type="caution">
    <text evidence="2">The sequence shown here is derived from an EMBL/GenBank/DDBJ whole genome shotgun (WGS) entry which is preliminary data.</text>
</comment>
<keyword evidence="1" id="KW-0472">Membrane</keyword>
<organism evidence="2 3">
    <name type="scientific">Pseudomonas fluorescens</name>
    <dbReference type="NCBI Taxonomy" id="294"/>
    <lineage>
        <taxon>Bacteria</taxon>
        <taxon>Pseudomonadati</taxon>
        <taxon>Pseudomonadota</taxon>
        <taxon>Gammaproteobacteria</taxon>
        <taxon>Pseudomonadales</taxon>
        <taxon>Pseudomonadaceae</taxon>
        <taxon>Pseudomonas</taxon>
    </lineage>
</organism>
<dbReference type="AlphaFoldDB" id="A0A327MJ81"/>
<evidence type="ECO:0000313" key="2">
    <source>
        <dbReference type="EMBL" id="RAI63031.1"/>
    </source>
</evidence>
<proteinExistence type="predicted"/>
<feature type="transmembrane region" description="Helical" evidence="1">
    <location>
        <begin position="143"/>
        <end position="163"/>
    </location>
</feature>